<dbReference type="KEGG" id="mcd:MCRO_0242"/>
<dbReference type="EMBL" id="CP001991">
    <property type="protein sequence ID" value="ADE19761.1"/>
    <property type="molecule type" value="Genomic_DNA"/>
</dbReference>
<dbReference type="NCBIfam" id="TIGR00107">
    <property type="entry name" value="deoD"/>
    <property type="match status" value="1"/>
</dbReference>
<dbReference type="GO" id="GO:0004731">
    <property type="term" value="F:purine-nucleoside phosphorylase activity"/>
    <property type="evidence" value="ECO:0007669"/>
    <property type="project" value="InterPro"/>
</dbReference>
<evidence type="ECO:0000256" key="1">
    <source>
        <dbReference type="ARBA" id="ARBA00010456"/>
    </source>
</evidence>
<gene>
    <name evidence="8" type="primary">deoD</name>
    <name evidence="8" type="ordered locus">MCRO_0242</name>
</gene>
<feature type="domain" description="Nucleoside phosphorylase" evidence="7">
    <location>
        <begin position="14"/>
        <end position="233"/>
    </location>
</feature>
<dbReference type="PANTHER" id="PTHR43691">
    <property type="entry name" value="URIDINE PHOSPHORYLASE"/>
    <property type="match status" value="1"/>
</dbReference>
<reference evidence="9" key="1">
    <citation type="submission" date="2010-03" db="EMBL/GenBank/DDBJ databases">
        <title>The complete genome of Mycoplasma crocodyli MP145.</title>
        <authorList>
            <person name="Glass J.I."/>
            <person name="Durkin A.S."/>
            <person name="Hostetler J."/>
            <person name="Jackson J."/>
            <person name="Johnson J."/>
            <person name="May M.A."/>
            <person name="Paralanov V."/>
            <person name="Radune D."/>
            <person name="Szczypinski B."/>
            <person name="Brown D.R."/>
        </authorList>
    </citation>
    <scope>NUCLEOTIDE SEQUENCE [LARGE SCALE GENOMIC DNA]</scope>
    <source>
        <strain evidence="9">ATCC 51981 / MP145</strain>
    </source>
</reference>
<dbReference type="EC" id="2.4.2.3" evidence="2"/>
<dbReference type="InterPro" id="IPR004402">
    <property type="entry name" value="DeoD-type"/>
</dbReference>
<name>D5E551_MYCCM</name>
<keyword evidence="5 8" id="KW-0808">Transferase</keyword>
<comment type="similarity">
    <text evidence="1">Belongs to the PNP/UDP phosphorylase family.</text>
</comment>
<evidence type="ECO:0000256" key="5">
    <source>
        <dbReference type="ARBA" id="ARBA00022679"/>
    </source>
</evidence>
<dbReference type="InterPro" id="IPR035994">
    <property type="entry name" value="Nucleoside_phosphorylase_sf"/>
</dbReference>
<reference evidence="8 9" key="3">
    <citation type="journal article" date="2011" name="J. Bacteriol.">
        <title>Genome sequences of Mycoplasma alligatoris A21JP2T and Mycoplasma crocodyli MP145T.</title>
        <authorList>
            <person name="Brown D.R."/>
            <person name="Farmerie W.G."/>
            <person name="May M."/>
            <person name="Benders G.A."/>
            <person name="Durkin A.S."/>
            <person name="Hlavinka K."/>
            <person name="Hostetler J."/>
            <person name="Jackson J."/>
            <person name="Johnson J."/>
            <person name="Miller R.H."/>
            <person name="Paralanov V."/>
            <person name="Radune D."/>
            <person name="Szczypinski B."/>
            <person name="Glass J.I."/>
        </authorList>
    </citation>
    <scope>NUCLEOTIDE SEQUENCE [LARGE SCALE GENOMIC DNA]</scope>
    <source>
        <strain evidence="9">ATCC 51981 / MP145</strain>
    </source>
</reference>
<dbReference type="OrthoDB" id="9782889at2"/>
<dbReference type="CDD" id="cd09006">
    <property type="entry name" value="PNP_EcPNPI-like"/>
    <property type="match status" value="1"/>
</dbReference>
<protein>
    <recommendedName>
        <fullName evidence="3">Uridine phosphorylase</fullName>
        <ecNumber evidence="2">2.4.2.3</ecNumber>
    </recommendedName>
</protein>
<evidence type="ECO:0000259" key="7">
    <source>
        <dbReference type="Pfam" id="PF01048"/>
    </source>
</evidence>
<dbReference type="RefSeq" id="WP_013054537.1">
    <property type="nucleotide sequence ID" value="NC_014014.1"/>
</dbReference>
<dbReference type="Proteomes" id="UP000001845">
    <property type="component" value="Chromosome"/>
</dbReference>
<dbReference type="Pfam" id="PF01048">
    <property type="entry name" value="PNP_UDP_1"/>
    <property type="match status" value="1"/>
</dbReference>
<evidence type="ECO:0000313" key="9">
    <source>
        <dbReference type="Proteomes" id="UP000001845"/>
    </source>
</evidence>
<dbReference type="InterPro" id="IPR000845">
    <property type="entry name" value="Nucleoside_phosphorylase_d"/>
</dbReference>
<dbReference type="SUPFAM" id="SSF53167">
    <property type="entry name" value="Purine and uridine phosphorylases"/>
    <property type="match status" value="1"/>
</dbReference>
<comment type="catalytic activity">
    <reaction evidence="6">
        <text>uridine + phosphate = alpha-D-ribose 1-phosphate + uracil</text>
        <dbReference type="Rhea" id="RHEA:24388"/>
        <dbReference type="ChEBI" id="CHEBI:16704"/>
        <dbReference type="ChEBI" id="CHEBI:17568"/>
        <dbReference type="ChEBI" id="CHEBI:43474"/>
        <dbReference type="ChEBI" id="CHEBI:57720"/>
        <dbReference type="EC" id="2.4.2.3"/>
    </reaction>
</comment>
<evidence type="ECO:0000256" key="6">
    <source>
        <dbReference type="ARBA" id="ARBA00048447"/>
    </source>
</evidence>
<dbReference type="STRING" id="512564.MCRO_0242"/>
<accession>D5E551</accession>
<dbReference type="Gene3D" id="3.40.50.1580">
    <property type="entry name" value="Nucleoside phosphorylase domain"/>
    <property type="match status" value="1"/>
</dbReference>
<reference key="2">
    <citation type="submission" date="2010-03" db="EMBL/GenBank/DDBJ databases">
        <authorList>
            <person name="Ma Z."/>
            <person name="Wang X."/>
            <person name="Liu H."/>
        </authorList>
    </citation>
    <scope>NUCLEOTIDE SEQUENCE</scope>
    <source>
        <strain>MP145</strain>
    </source>
</reference>
<proteinExistence type="inferred from homology"/>
<organism evidence="8 9">
    <name type="scientific">Mycoplasma crocodyli (strain ATCC 51981 / MP145)</name>
    <dbReference type="NCBI Taxonomy" id="512564"/>
    <lineage>
        <taxon>Bacteria</taxon>
        <taxon>Bacillati</taxon>
        <taxon>Mycoplasmatota</taxon>
        <taxon>Mollicutes</taxon>
        <taxon>Mycoplasmataceae</taxon>
        <taxon>Mycoplasma</taxon>
    </lineage>
</organism>
<evidence type="ECO:0000256" key="2">
    <source>
        <dbReference type="ARBA" id="ARBA00011888"/>
    </source>
</evidence>
<dbReference type="NCBIfam" id="NF004489">
    <property type="entry name" value="PRK05819.1"/>
    <property type="match status" value="1"/>
</dbReference>
<sequence>MTPHINAKKDEIAKIVIMPGDPLRAKFIAETYLDEGFKQVNGVRNMLMFTGKYKGKEVTIAGSGMGCPSIGIYSFELFKFYDVDTIVRIGSAGSYKKDLGLYEVVLATESIADSSSFRELVLEDDSKIAKPSKKTNNDIRDIANKLGVKLHEGRIHSSDVFYSSVPLEQRIQTTDALCVEMESYALFTNAEKLGKNAACLLTISDNLITQEETSAESRQTAFTKMMEVALGLVK</sequence>
<dbReference type="HOGENOM" id="CLU_068457_2_0_14"/>
<dbReference type="GO" id="GO:0006152">
    <property type="term" value="P:purine nucleoside catabolic process"/>
    <property type="evidence" value="ECO:0007669"/>
    <property type="project" value="TreeGrafter"/>
</dbReference>
<dbReference type="GO" id="GO:0005829">
    <property type="term" value="C:cytosol"/>
    <property type="evidence" value="ECO:0007669"/>
    <property type="project" value="TreeGrafter"/>
</dbReference>
<evidence type="ECO:0000313" key="8">
    <source>
        <dbReference type="EMBL" id="ADE19761.1"/>
    </source>
</evidence>
<dbReference type="PANTHER" id="PTHR43691:SF11">
    <property type="entry name" value="FI09636P-RELATED"/>
    <property type="match status" value="1"/>
</dbReference>
<dbReference type="InterPro" id="IPR018016">
    <property type="entry name" value="Nucleoside_phosphorylase_CS"/>
</dbReference>
<dbReference type="AlphaFoldDB" id="D5E551"/>
<dbReference type="GO" id="GO:0004850">
    <property type="term" value="F:uridine phosphorylase activity"/>
    <property type="evidence" value="ECO:0007669"/>
    <property type="project" value="UniProtKB-EC"/>
</dbReference>
<dbReference type="eggNOG" id="COG0813">
    <property type="taxonomic scope" value="Bacteria"/>
</dbReference>
<dbReference type="PROSITE" id="PS01232">
    <property type="entry name" value="PNP_UDP_1"/>
    <property type="match status" value="1"/>
</dbReference>
<evidence type="ECO:0000256" key="4">
    <source>
        <dbReference type="ARBA" id="ARBA00022676"/>
    </source>
</evidence>
<keyword evidence="9" id="KW-1185">Reference proteome</keyword>
<keyword evidence="4 8" id="KW-0328">Glycosyltransferase</keyword>
<evidence type="ECO:0000256" key="3">
    <source>
        <dbReference type="ARBA" id="ARBA00021980"/>
    </source>
</evidence>